<proteinExistence type="predicted"/>
<name>A0A1B0BTF6_9MUSC</name>
<dbReference type="EnsemblMetazoa" id="GPPI039957-RA">
    <property type="protein sequence ID" value="GPPI039957-PA"/>
    <property type="gene ID" value="GPPI039957"/>
</dbReference>
<dbReference type="Proteomes" id="UP000092460">
    <property type="component" value="Unassembled WGS sequence"/>
</dbReference>
<protein>
    <submittedName>
        <fullName evidence="1">Uncharacterized protein</fullName>
    </submittedName>
</protein>
<dbReference type="EMBL" id="JXJN01020134">
    <property type="status" value="NOT_ANNOTATED_CDS"/>
    <property type="molecule type" value="Genomic_DNA"/>
</dbReference>
<reference evidence="1" key="2">
    <citation type="submission" date="2020-05" db="UniProtKB">
        <authorList>
            <consortium name="EnsemblMetazoa"/>
        </authorList>
    </citation>
    <scope>IDENTIFICATION</scope>
    <source>
        <strain evidence="1">IAEA</strain>
    </source>
</reference>
<evidence type="ECO:0000313" key="2">
    <source>
        <dbReference type="Proteomes" id="UP000092460"/>
    </source>
</evidence>
<dbReference type="InterPro" id="IPR011989">
    <property type="entry name" value="ARM-like"/>
</dbReference>
<keyword evidence="2" id="KW-1185">Reference proteome</keyword>
<dbReference type="InterPro" id="IPR051177">
    <property type="entry name" value="CIK-Related_Protein"/>
</dbReference>
<accession>A0A1B0BTF6</accession>
<evidence type="ECO:0000313" key="1">
    <source>
        <dbReference type="EnsemblMetazoa" id="GPPI039957-PA"/>
    </source>
</evidence>
<dbReference type="AlphaFoldDB" id="A0A1B0BTF6"/>
<reference evidence="2" key="1">
    <citation type="submission" date="2015-01" db="EMBL/GenBank/DDBJ databases">
        <authorList>
            <person name="Aksoy S."/>
            <person name="Warren W."/>
            <person name="Wilson R.K."/>
        </authorList>
    </citation>
    <scope>NUCLEOTIDE SEQUENCE [LARGE SCALE GENOMIC DNA]</scope>
    <source>
        <strain evidence="2">IAEA</strain>
    </source>
</reference>
<dbReference type="PANTHER" id="PTHR12984:SF6">
    <property type="entry name" value="SCY1-LIKE PROTEIN 2"/>
    <property type="match status" value="1"/>
</dbReference>
<dbReference type="VEuPathDB" id="VectorBase:GPPI039957"/>
<organism evidence="1 2">
    <name type="scientific">Glossina palpalis gambiensis</name>
    <dbReference type="NCBI Taxonomy" id="67801"/>
    <lineage>
        <taxon>Eukaryota</taxon>
        <taxon>Metazoa</taxon>
        <taxon>Ecdysozoa</taxon>
        <taxon>Arthropoda</taxon>
        <taxon>Hexapoda</taxon>
        <taxon>Insecta</taxon>
        <taxon>Pterygota</taxon>
        <taxon>Neoptera</taxon>
        <taxon>Endopterygota</taxon>
        <taxon>Diptera</taxon>
        <taxon>Brachycera</taxon>
        <taxon>Muscomorpha</taxon>
        <taxon>Hippoboscoidea</taxon>
        <taxon>Glossinidae</taxon>
        <taxon>Glossina</taxon>
    </lineage>
</organism>
<dbReference type="PANTHER" id="PTHR12984">
    <property type="entry name" value="SCY1-RELATED S/T PROTEIN KINASE-LIKE"/>
    <property type="match status" value="1"/>
</dbReference>
<dbReference type="Gene3D" id="1.25.10.10">
    <property type="entry name" value="Leucine-rich Repeat Variant"/>
    <property type="match status" value="1"/>
</dbReference>
<sequence length="212" mass="24360">MASIKFDYMLNEPAMSKSSAAILFMHENIYVYCSDSVATSLSRKACFSNIAKALSVSDCSGKQPNKAILFLFLVLLLRMRCKRKYYNIIYYKWEATIGQCRQIANATATALLHPSPHLRKKLHELKKISFHDVGVKTLNYLDSLYQWDNLNKSKFYKSLPQIIPTLPHRANLHSILPHLVKEFVNCLVIPFVLPYVLIIAEMSSQKEYSDHI</sequence>